<keyword evidence="2" id="KW-0436">Ligase</keyword>
<evidence type="ECO:0000256" key="3">
    <source>
        <dbReference type="ARBA" id="ARBA00022741"/>
    </source>
</evidence>
<dbReference type="PROSITE" id="PS51986">
    <property type="entry name" value="GS_BETA_GRASP"/>
    <property type="match status" value="1"/>
</dbReference>
<dbReference type="Gene3D" id="3.30.590.10">
    <property type="entry name" value="Glutamine synthetase/guanido kinase, catalytic domain"/>
    <property type="match status" value="1"/>
</dbReference>
<dbReference type="SUPFAM" id="SSF54368">
    <property type="entry name" value="Glutamine synthetase, N-terminal domain"/>
    <property type="match status" value="1"/>
</dbReference>
<dbReference type="FunFam" id="3.10.20.70:FF:000015">
    <property type="entry name" value="Putative glutamine synthetase"/>
    <property type="match status" value="1"/>
</dbReference>
<dbReference type="Proteomes" id="UP000545761">
    <property type="component" value="Unassembled WGS sequence"/>
</dbReference>
<keyword evidence="3" id="KW-0547">Nucleotide-binding</keyword>
<dbReference type="SMART" id="SM01230">
    <property type="entry name" value="Gln-synt_C"/>
    <property type="match status" value="1"/>
</dbReference>
<dbReference type="SUPFAM" id="SSF55931">
    <property type="entry name" value="Glutamine synthetase/guanido kinase"/>
    <property type="match status" value="1"/>
</dbReference>
<sequence length="458" mass="50291">MADGTANRTPPLSVEELHALVASGDIDTVVLAFPDMQGRLQGKRFAARFFLDEVLDHGTEGCNYLLAVDTEMNTVDGYDMSSWDRGYGDFAMHPDLSTLRRVPWNEGTAMLIADLAWNDGSPVVAAPRQILRRQLERLAEHGFTAQVGTELEFIVFKDTYEQAWDANYRGLTPANQYNIDYSVLGTGRIEPLLRRIRNDMAGAGLTVESAKGECNPGQHEIAFKYDEALVTCDQHAVYKTGAKEIAAQEGVSLTFMAKYNEREGNSCHIHLSLAGADGSNAMAGAGPGGMSEVMRHFLAGQLAALRDFSLLYAPNINSYKRFQPGSFAPTAVAWGYDNRTCALRVVGHGRSMRFENRLPGGDVNPHLAVAGLVAAGLYGIEQKLELPEPCAGNAYAADYEHVPTTLREAAELWETSPIAKAAFGDEVVAHYRNMARVELDAFEAAVTDWELRRSFERM</sequence>
<dbReference type="GO" id="GO:0006542">
    <property type="term" value="P:glutamine biosynthetic process"/>
    <property type="evidence" value="ECO:0007669"/>
    <property type="project" value="InterPro"/>
</dbReference>
<evidence type="ECO:0000313" key="10">
    <source>
        <dbReference type="Proteomes" id="UP000545761"/>
    </source>
</evidence>
<dbReference type="RefSeq" id="WP_181657301.1">
    <property type="nucleotide sequence ID" value="NZ_JACEHE010000005.1"/>
</dbReference>
<dbReference type="AlphaFoldDB" id="A0A7W0I8J7"/>
<accession>A0A7W0I8J7</accession>
<evidence type="ECO:0000259" key="7">
    <source>
        <dbReference type="PROSITE" id="PS51986"/>
    </source>
</evidence>
<evidence type="ECO:0000256" key="2">
    <source>
        <dbReference type="ARBA" id="ARBA00022598"/>
    </source>
</evidence>
<gene>
    <name evidence="9" type="ORF">H1D24_11280</name>
</gene>
<feature type="domain" description="GS catalytic" evidence="8">
    <location>
        <begin position="127"/>
        <end position="458"/>
    </location>
</feature>
<comment type="similarity">
    <text evidence="1 5 6">Belongs to the glutamine synthetase family.</text>
</comment>
<dbReference type="GO" id="GO:0042402">
    <property type="term" value="P:biogenic amine catabolic process"/>
    <property type="evidence" value="ECO:0007669"/>
    <property type="project" value="UniProtKB-ARBA"/>
</dbReference>
<reference evidence="9 10" key="1">
    <citation type="submission" date="2020-07" db="EMBL/GenBank/DDBJ databases">
        <title>Streptomyces isolated from Indian soil.</title>
        <authorList>
            <person name="Mandal S."/>
            <person name="Maiti P.K."/>
        </authorList>
    </citation>
    <scope>NUCLEOTIDE SEQUENCE [LARGE SCALE GENOMIC DNA]</scope>
    <source>
        <strain evidence="9 10">PSKA28</strain>
    </source>
</reference>
<dbReference type="Pfam" id="PF00120">
    <property type="entry name" value="Gln-synt_C"/>
    <property type="match status" value="1"/>
</dbReference>
<evidence type="ECO:0000256" key="4">
    <source>
        <dbReference type="ARBA" id="ARBA00022840"/>
    </source>
</evidence>
<evidence type="ECO:0000256" key="1">
    <source>
        <dbReference type="ARBA" id="ARBA00009897"/>
    </source>
</evidence>
<organism evidence="9 10">
    <name type="scientific">Streptomyces himalayensis subsp. himalayensis</name>
    <dbReference type="NCBI Taxonomy" id="2756131"/>
    <lineage>
        <taxon>Bacteria</taxon>
        <taxon>Bacillati</taxon>
        <taxon>Actinomycetota</taxon>
        <taxon>Actinomycetes</taxon>
        <taxon>Kitasatosporales</taxon>
        <taxon>Streptomycetaceae</taxon>
        <taxon>Streptomyces</taxon>
        <taxon>Streptomyces himalayensis</taxon>
    </lineage>
</organism>
<dbReference type="EMBL" id="JACEHE010000005">
    <property type="protein sequence ID" value="MBA2946382.1"/>
    <property type="molecule type" value="Genomic_DNA"/>
</dbReference>
<dbReference type="GO" id="GO:0005524">
    <property type="term" value="F:ATP binding"/>
    <property type="evidence" value="ECO:0007669"/>
    <property type="project" value="UniProtKB-KW"/>
</dbReference>
<dbReference type="InterPro" id="IPR008147">
    <property type="entry name" value="Gln_synt_N"/>
</dbReference>
<protein>
    <submittedName>
        <fullName evidence="9">Glutamine synthetase</fullName>
    </submittedName>
</protein>
<dbReference type="GO" id="GO:0004356">
    <property type="term" value="F:glutamine synthetase activity"/>
    <property type="evidence" value="ECO:0007669"/>
    <property type="project" value="InterPro"/>
</dbReference>
<dbReference type="InterPro" id="IPR008146">
    <property type="entry name" value="Gln_synth_cat_dom"/>
</dbReference>
<dbReference type="InterPro" id="IPR036651">
    <property type="entry name" value="Gln_synt_N_sf"/>
</dbReference>
<name>A0A7W0I8J7_9ACTN</name>
<dbReference type="InterPro" id="IPR014746">
    <property type="entry name" value="Gln_synth/guanido_kin_cat_dom"/>
</dbReference>
<proteinExistence type="inferred from homology"/>
<dbReference type="GO" id="GO:0006576">
    <property type="term" value="P:biogenic amine metabolic process"/>
    <property type="evidence" value="ECO:0007669"/>
    <property type="project" value="UniProtKB-ARBA"/>
</dbReference>
<evidence type="ECO:0000259" key="8">
    <source>
        <dbReference type="PROSITE" id="PS51987"/>
    </source>
</evidence>
<evidence type="ECO:0000256" key="5">
    <source>
        <dbReference type="PROSITE-ProRule" id="PRU01330"/>
    </source>
</evidence>
<dbReference type="PANTHER" id="PTHR43785:SF12">
    <property type="entry name" value="TYPE-1 GLUTAMINE SYNTHETASE 2"/>
    <property type="match status" value="1"/>
</dbReference>
<evidence type="ECO:0000256" key="6">
    <source>
        <dbReference type="RuleBase" id="RU000384"/>
    </source>
</evidence>
<evidence type="ECO:0000313" key="9">
    <source>
        <dbReference type="EMBL" id="MBA2946382.1"/>
    </source>
</evidence>
<comment type="caution">
    <text evidence="9">The sequence shown here is derived from an EMBL/GenBank/DDBJ whole genome shotgun (WGS) entry which is preliminary data.</text>
</comment>
<dbReference type="FunFam" id="3.30.590.10:FF:000005">
    <property type="entry name" value="Probable glutamine synthetase"/>
    <property type="match status" value="1"/>
</dbReference>
<dbReference type="PROSITE" id="PS51987">
    <property type="entry name" value="GS_CATALYTIC"/>
    <property type="match status" value="1"/>
</dbReference>
<feature type="domain" description="GS beta-grasp" evidence="7">
    <location>
        <begin position="24"/>
        <end position="120"/>
    </location>
</feature>
<dbReference type="Gene3D" id="3.10.20.70">
    <property type="entry name" value="Glutamine synthetase, N-terminal domain"/>
    <property type="match status" value="1"/>
</dbReference>
<keyword evidence="4" id="KW-0067">ATP-binding</keyword>
<dbReference type="PANTHER" id="PTHR43785">
    <property type="entry name" value="GAMMA-GLUTAMYLPUTRESCINE SYNTHETASE"/>
    <property type="match status" value="1"/>
</dbReference>